<proteinExistence type="predicted"/>
<dbReference type="AlphaFoldDB" id="A0A2S7TZZ8"/>
<name>A0A2S7TZZ8_9BACT</name>
<reference evidence="2 3" key="1">
    <citation type="submission" date="2016-12" db="EMBL/GenBank/DDBJ databases">
        <title>Study of bacterial adaptation to deep sea.</title>
        <authorList>
            <person name="Song J."/>
            <person name="Yoshizawa S."/>
            <person name="Kogure K."/>
        </authorList>
    </citation>
    <scope>NUCLEOTIDE SEQUENCE [LARGE SCALE GENOMIC DNA]</scope>
    <source>
        <strain evidence="2 3">SAORIC-165</strain>
    </source>
</reference>
<evidence type="ECO:0000313" key="2">
    <source>
        <dbReference type="EMBL" id="PQJ27642.1"/>
    </source>
</evidence>
<evidence type="ECO:0000313" key="3">
    <source>
        <dbReference type="Proteomes" id="UP000239907"/>
    </source>
</evidence>
<protein>
    <submittedName>
        <fullName evidence="2">Uncharacterized protein</fullName>
    </submittedName>
</protein>
<keyword evidence="1" id="KW-1133">Transmembrane helix</keyword>
<keyword evidence="1" id="KW-0472">Membrane</keyword>
<keyword evidence="1" id="KW-0812">Transmembrane</keyword>
<sequence>MPHRDLFTIIFGLHVVWTGLWRSIQAAAYKPNSLWFCLIIGLVAIVAGFLYRKRLDRAASITAFCAAAIVFGFYFREFITQPEKDATFRVGLVILSSIAQLVVIFLPQKRVSA</sequence>
<accession>A0A2S7TZZ8</accession>
<dbReference type="Proteomes" id="UP000239907">
    <property type="component" value="Unassembled WGS sequence"/>
</dbReference>
<organism evidence="2 3">
    <name type="scientific">Rubritalea profundi</name>
    <dbReference type="NCBI Taxonomy" id="1658618"/>
    <lineage>
        <taxon>Bacteria</taxon>
        <taxon>Pseudomonadati</taxon>
        <taxon>Verrucomicrobiota</taxon>
        <taxon>Verrucomicrobiia</taxon>
        <taxon>Verrucomicrobiales</taxon>
        <taxon>Rubritaleaceae</taxon>
        <taxon>Rubritalea</taxon>
    </lineage>
</organism>
<feature type="transmembrane region" description="Helical" evidence="1">
    <location>
        <begin position="58"/>
        <end position="75"/>
    </location>
</feature>
<dbReference type="OrthoDB" id="9999221at2"/>
<evidence type="ECO:0000256" key="1">
    <source>
        <dbReference type="SAM" id="Phobius"/>
    </source>
</evidence>
<dbReference type="EMBL" id="MQWA01000001">
    <property type="protein sequence ID" value="PQJ27642.1"/>
    <property type="molecule type" value="Genomic_DNA"/>
</dbReference>
<dbReference type="RefSeq" id="WP_105042130.1">
    <property type="nucleotide sequence ID" value="NZ_MQWA01000001.1"/>
</dbReference>
<comment type="caution">
    <text evidence="2">The sequence shown here is derived from an EMBL/GenBank/DDBJ whole genome shotgun (WGS) entry which is preliminary data.</text>
</comment>
<keyword evidence="3" id="KW-1185">Reference proteome</keyword>
<gene>
    <name evidence="2" type="ORF">BSZ32_03435</name>
</gene>
<feature type="transmembrane region" description="Helical" evidence="1">
    <location>
        <begin position="87"/>
        <end position="106"/>
    </location>
</feature>
<feature type="transmembrane region" description="Helical" evidence="1">
    <location>
        <begin position="32"/>
        <end position="51"/>
    </location>
</feature>